<dbReference type="GO" id="GO:0005829">
    <property type="term" value="C:cytosol"/>
    <property type="evidence" value="ECO:0007669"/>
    <property type="project" value="TreeGrafter"/>
</dbReference>
<sequence>FVDVPVYQGVFPSGPDEYDAWLITGSVRGVYEDEPWIASLLDLVRDLNVAQAPTLGVCFGHQAIAQALGGRVERVATWGIGNRPARITQRESWMAPGHDEGGVFYCHRDQILNMPPAGRVVATTDHCPVAALAIGDHMLGVQAHPEFDPHYADVLYRGRYTRTSPEGVLSDALSTLDDPLHRIDVATWMLRFIHGDRSVN</sequence>
<evidence type="ECO:0000259" key="1">
    <source>
        <dbReference type="Pfam" id="PF00117"/>
    </source>
</evidence>
<dbReference type="CDD" id="cd01741">
    <property type="entry name" value="GATase1_1"/>
    <property type="match status" value="1"/>
</dbReference>
<name>A0A383B2K8_9ZZZZ</name>
<dbReference type="Pfam" id="PF00117">
    <property type="entry name" value="GATase"/>
    <property type="match status" value="1"/>
</dbReference>
<dbReference type="PROSITE" id="PS51273">
    <property type="entry name" value="GATASE_TYPE_1"/>
    <property type="match status" value="1"/>
</dbReference>
<dbReference type="PANTHER" id="PTHR42695:SF5">
    <property type="entry name" value="GLUTAMINE AMIDOTRANSFERASE YLR126C-RELATED"/>
    <property type="match status" value="1"/>
</dbReference>
<dbReference type="PANTHER" id="PTHR42695">
    <property type="entry name" value="GLUTAMINE AMIDOTRANSFERASE YLR126C-RELATED"/>
    <property type="match status" value="1"/>
</dbReference>
<feature type="domain" description="Glutamine amidotransferase" evidence="1">
    <location>
        <begin position="17"/>
        <end position="150"/>
    </location>
</feature>
<dbReference type="InterPro" id="IPR029062">
    <property type="entry name" value="Class_I_gatase-like"/>
</dbReference>
<protein>
    <recommendedName>
        <fullName evidence="1">Glutamine amidotransferase domain-containing protein</fullName>
    </recommendedName>
</protein>
<dbReference type="InterPro" id="IPR017926">
    <property type="entry name" value="GATASE"/>
</dbReference>
<dbReference type="SUPFAM" id="SSF52317">
    <property type="entry name" value="Class I glutamine amidotransferase-like"/>
    <property type="match status" value="1"/>
</dbReference>
<organism evidence="2">
    <name type="scientific">marine metagenome</name>
    <dbReference type="NCBI Taxonomy" id="408172"/>
    <lineage>
        <taxon>unclassified sequences</taxon>
        <taxon>metagenomes</taxon>
        <taxon>ecological metagenomes</taxon>
    </lineage>
</organism>
<dbReference type="AlphaFoldDB" id="A0A383B2K8"/>
<dbReference type="InterPro" id="IPR044992">
    <property type="entry name" value="ChyE-like"/>
</dbReference>
<evidence type="ECO:0000313" key="2">
    <source>
        <dbReference type="EMBL" id="SVE14396.1"/>
    </source>
</evidence>
<dbReference type="EMBL" id="UINC01197093">
    <property type="protein sequence ID" value="SVE14396.1"/>
    <property type="molecule type" value="Genomic_DNA"/>
</dbReference>
<feature type="non-terminal residue" evidence="2">
    <location>
        <position position="1"/>
    </location>
</feature>
<gene>
    <name evidence="2" type="ORF">METZ01_LOCUS467250</name>
</gene>
<proteinExistence type="predicted"/>
<accession>A0A383B2K8</accession>
<dbReference type="Gene3D" id="3.40.50.880">
    <property type="match status" value="1"/>
</dbReference>
<reference evidence="2" key="1">
    <citation type="submission" date="2018-05" db="EMBL/GenBank/DDBJ databases">
        <authorList>
            <person name="Lanie J.A."/>
            <person name="Ng W.-L."/>
            <person name="Kazmierczak K.M."/>
            <person name="Andrzejewski T.M."/>
            <person name="Davidsen T.M."/>
            <person name="Wayne K.J."/>
            <person name="Tettelin H."/>
            <person name="Glass J.I."/>
            <person name="Rusch D."/>
            <person name="Podicherti R."/>
            <person name="Tsui H.-C.T."/>
            <person name="Winkler M.E."/>
        </authorList>
    </citation>
    <scope>NUCLEOTIDE SEQUENCE</scope>
</reference>